<reference evidence="4" key="1">
    <citation type="submission" date="2018-11" db="EMBL/GenBank/DDBJ databases">
        <authorList>
            <consortium name="Pathogen Informatics"/>
        </authorList>
    </citation>
    <scope>NUCLEOTIDE SEQUENCE</scope>
</reference>
<evidence type="ECO:0000313" key="4">
    <source>
        <dbReference type="EMBL" id="VEL23348.1"/>
    </source>
</evidence>
<dbReference type="GO" id="GO:0006567">
    <property type="term" value="P:L-threonine catabolic process"/>
    <property type="evidence" value="ECO:0007669"/>
    <property type="project" value="TreeGrafter"/>
</dbReference>
<sequence length="67" mass="7090">MAVSMVGTNSLYTCLDMIDKMVSVNEGYIAKAILALLETEKCVVEGAGAVTLAAIMEGKLPELQGKR</sequence>
<evidence type="ECO:0000313" key="5">
    <source>
        <dbReference type="Proteomes" id="UP000784294"/>
    </source>
</evidence>
<dbReference type="Proteomes" id="UP000784294">
    <property type="component" value="Unassembled WGS sequence"/>
</dbReference>
<dbReference type="GO" id="GO:0009097">
    <property type="term" value="P:isoleucine biosynthetic process"/>
    <property type="evidence" value="ECO:0007669"/>
    <property type="project" value="TreeGrafter"/>
</dbReference>
<gene>
    <name evidence="4" type="ORF">PXEA_LOCUS16788</name>
</gene>
<keyword evidence="3" id="KW-0456">Lyase</keyword>
<protein>
    <recommendedName>
        <fullName evidence="6">Tryptophan synthase beta chain-like PALP domain-containing protein</fullName>
    </recommendedName>
</protein>
<keyword evidence="5" id="KW-1185">Reference proteome</keyword>
<dbReference type="PANTHER" id="PTHR48078">
    <property type="entry name" value="THREONINE DEHYDRATASE, MITOCHONDRIAL-RELATED"/>
    <property type="match status" value="1"/>
</dbReference>
<dbReference type="GO" id="GO:0004794">
    <property type="term" value="F:threonine deaminase activity"/>
    <property type="evidence" value="ECO:0007669"/>
    <property type="project" value="TreeGrafter"/>
</dbReference>
<dbReference type="AlphaFoldDB" id="A0A3S5AGK0"/>
<keyword evidence="2" id="KW-0663">Pyridoxal phosphate</keyword>
<dbReference type="PANTHER" id="PTHR48078:SF19">
    <property type="entry name" value="ACT DOMAIN-CONTAINING PROTEIN"/>
    <property type="match status" value="1"/>
</dbReference>
<evidence type="ECO:0000256" key="3">
    <source>
        <dbReference type="ARBA" id="ARBA00023239"/>
    </source>
</evidence>
<dbReference type="InterPro" id="IPR036052">
    <property type="entry name" value="TrpB-like_PALP_sf"/>
</dbReference>
<evidence type="ECO:0008006" key="6">
    <source>
        <dbReference type="Google" id="ProtNLM"/>
    </source>
</evidence>
<proteinExistence type="predicted"/>
<organism evidence="4 5">
    <name type="scientific">Protopolystoma xenopodis</name>
    <dbReference type="NCBI Taxonomy" id="117903"/>
    <lineage>
        <taxon>Eukaryota</taxon>
        <taxon>Metazoa</taxon>
        <taxon>Spiralia</taxon>
        <taxon>Lophotrochozoa</taxon>
        <taxon>Platyhelminthes</taxon>
        <taxon>Monogenea</taxon>
        <taxon>Polyopisthocotylea</taxon>
        <taxon>Polystomatidea</taxon>
        <taxon>Polystomatidae</taxon>
        <taxon>Protopolystoma</taxon>
    </lineage>
</organism>
<dbReference type="GO" id="GO:0003941">
    <property type="term" value="F:L-serine ammonia-lyase activity"/>
    <property type="evidence" value="ECO:0007669"/>
    <property type="project" value="TreeGrafter"/>
</dbReference>
<dbReference type="EMBL" id="CAAALY010061447">
    <property type="protein sequence ID" value="VEL23348.1"/>
    <property type="molecule type" value="Genomic_DNA"/>
</dbReference>
<name>A0A3S5AGK0_9PLAT</name>
<accession>A0A3S5AGK0</accession>
<dbReference type="Gene3D" id="3.40.50.1100">
    <property type="match status" value="1"/>
</dbReference>
<dbReference type="OrthoDB" id="4418812at2759"/>
<comment type="caution">
    <text evidence="4">The sequence shown here is derived from an EMBL/GenBank/DDBJ whole genome shotgun (WGS) entry which is preliminary data.</text>
</comment>
<dbReference type="InterPro" id="IPR050147">
    <property type="entry name" value="Ser/Thr_Dehydratase"/>
</dbReference>
<evidence type="ECO:0000256" key="1">
    <source>
        <dbReference type="ARBA" id="ARBA00001933"/>
    </source>
</evidence>
<comment type="cofactor">
    <cofactor evidence="1">
        <name>pyridoxal 5'-phosphate</name>
        <dbReference type="ChEBI" id="CHEBI:597326"/>
    </cofactor>
</comment>
<evidence type="ECO:0000256" key="2">
    <source>
        <dbReference type="ARBA" id="ARBA00022898"/>
    </source>
</evidence>
<dbReference type="SUPFAM" id="SSF53686">
    <property type="entry name" value="Tryptophan synthase beta subunit-like PLP-dependent enzymes"/>
    <property type="match status" value="1"/>
</dbReference>
<dbReference type="GO" id="GO:0006565">
    <property type="term" value="P:L-serine catabolic process"/>
    <property type="evidence" value="ECO:0007669"/>
    <property type="project" value="TreeGrafter"/>
</dbReference>